<reference evidence="2" key="1">
    <citation type="submission" date="2022-07" db="EMBL/GenBank/DDBJ databases">
        <title>Genome Sequence of Agrocybe chaxingu.</title>
        <authorList>
            <person name="Buettner E."/>
        </authorList>
    </citation>
    <scope>NUCLEOTIDE SEQUENCE</scope>
    <source>
        <strain evidence="2">MP-N11</strain>
    </source>
</reference>
<dbReference type="EMBL" id="JANKHO010000052">
    <property type="protein sequence ID" value="KAJ3516512.1"/>
    <property type="molecule type" value="Genomic_DNA"/>
</dbReference>
<gene>
    <name evidence="2" type="ORF">NLJ89_g1080</name>
</gene>
<dbReference type="Proteomes" id="UP001148786">
    <property type="component" value="Unassembled WGS sequence"/>
</dbReference>
<dbReference type="AlphaFoldDB" id="A0A9W8N0N4"/>
<keyword evidence="3" id="KW-1185">Reference proteome</keyword>
<feature type="region of interest" description="Disordered" evidence="1">
    <location>
        <begin position="1"/>
        <end position="116"/>
    </location>
</feature>
<evidence type="ECO:0000256" key="1">
    <source>
        <dbReference type="SAM" id="MobiDB-lite"/>
    </source>
</evidence>
<protein>
    <submittedName>
        <fullName evidence="2">Uncharacterized protein</fullName>
    </submittedName>
</protein>
<feature type="compositionally biased region" description="Pro residues" evidence="1">
    <location>
        <begin position="88"/>
        <end position="98"/>
    </location>
</feature>
<proteinExistence type="predicted"/>
<name>A0A9W8N0N4_9AGAR</name>
<dbReference type="OrthoDB" id="3205748at2759"/>
<organism evidence="2 3">
    <name type="scientific">Agrocybe chaxingu</name>
    <dbReference type="NCBI Taxonomy" id="84603"/>
    <lineage>
        <taxon>Eukaryota</taxon>
        <taxon>Fungi</taxon>
        <taxon>Dikarya</taxon>
        <taxon>Basidiomycota</taxon>
        <taxon>Agaricomycotina</taxon>
        <taxon>Agaricomycetes</taxon>
        <taxon>Agaricomycetidae</taxon>
        <taxon>Agaricales</taxon>
        <taxon>Agaricineae</taxon>
        <taxon>Strophariaceae</taxon>
        <taxon>Agrocybe</taxon>
    </lineage>
</organism>
<accession>A0A9W8N0N4</accession>
<evidence type="ECO:0000313" key="3">
    <source>
        <dbReference type="Proteomes" id="UP001148786"/>
    </source>
</evidence>
<comment type="caution">
    <text evidence="2">The sequence shown here is derived from an EMBL/GenBank/DDBJ whole genome shotgun (WGS) entry which is preliminary data.</text>
</comment>
<evidence type="ECO:0000313" key="2">
    <source>
        <dbReference type="EMBL" id="KAJ3516512.1"/>
    </source>
</evidence>
<sequence length="220" mass="24467">MAQTILEGYGWTQPETSSVGDAGMETVPPPAPQEEEEEEDSNSPPETYEPIEEDVHDISQPQPPPPTLNVNDHTHTIAPTHHMHNPDAQPPQPQPQPQQIPQTQTAHPPQPSQPSLPEIYHQRMQAHIRNLRDFCDGLEYNLQFNDYRMLDMLEREGGPFLNLVADCLRKEGRLINAEDPAVLHVTGQIINGPAASGMDTMNVQRSYEGNPGINPRALGC</sequence>